<comment type="caution">
    <text evidence="9">The sequence shown here is derived from an EMBL/GenBank/DDBJ whole genome shotgun (WGS) entry which is preliminary data.</text>
</comment>
<dbReference type="AlphaFoldDB" id="A0A369QP61"/>
<feature type="domain" description="ABC3 transporter permease C-terminal" evidence="7">
    <location>
        <begin position="270"/>
        <end position="386"/>
    </location>
</feature>
<dbReference type="InterPro" id="IPR050250">
    <property type="entry name" value="Macrolide_Exporter_MacB"/>
</dbReference>
<dbReference type="InterPro" id="IPR003838">
    <property type="entry name" value="ABC3_permease_C"/>
</dbReference>
<evidence type="ECO:0000256" key="2">
    <source>
        <dbReference type="ARBA" id="ARBA00022475"/>
    </source>
</evidence>
<feature type="domain" description="MacB-like periplasmic core" evidence="8">
    <location>
        <begin position="2"/>
        <end position="208"/>
    </location>
</feature>
<dbReference type="GO" id="GO:0005886">
    <property type="term" value="C:plasma membrane"/>
    <property type="evidence" value="ECO:0007669"/>
    <property type="project" value="UniProtKB-SubCell"/>
</dbReference>
<organism evidence="9 10">
    <name type="scientific">Adhaeribacter pallidiroseus</name>
    <dbReference type="NCBI Taxonomy" id="2072847"/>
    <lineage>
        <taxon>Bacteria</taxon>
        <taxon>Pseudomonadati</taxon>
        <taxon>Bacteroidota</taxon>
        <taxon>Cytophagia</taxon>
        <taxon>Cytophagales</taxon>
        <taxon>Hymenobacteraceae</taxon>
        <taxon>Adhaeribacter</taxon>
    </lineage>
</organism>
<feature type="transmembrane region" description="Helical" evidence="6">
    <location>
        <begin position="357"/>
        <end position="385"/>
    </location>
</feature>
<feature type="transmembrane region" description="Helical" evidence="6">
    <location>
        <begin position="747"/>
        <end position="768"/>
    </location>
</feature>
<evidence type="ECO:0000256" key="6">
    <source>
        <dbReference type="SAM" id="Phobius"/>
    </source>
</evidence>
<keyword evidence="4 6" id="KW-1133">Transmembrane helix</keyword>
<comment type="subcellular location">
    <subcellularLocation>
        <location evidence="1">Cell membrane</location>
        <topology evidence="1">Multi-pass membrane protein</topology>
    </subcellularLocation>
</comment>
<dbReference type="GO" id="GO:0022857">
    <property type="term" value="F:transmembrane transporter activity"/>
    <property type="evidence" value="ECO:0007669"/>
    <property type="project" value="TreeGrafter"/>
</dbReference>
<evidence type="ECO:0000313" key="10">
    <source>
        <dbReference type="Proteomes" id="UP000253919"/>
    </source>
</evidence>
<dbReference type="PANTHER" id="PTHR30572:SF18">
    <property type="entry name" value="ABC-TYPE MACROLIDE FAMILY EXPORT SYSTEM PERMEASE COMPONENT 2"/>
    <property type="match status" value="1"/>
</dbReference>
<feature type="transmembrane region" description="Helical" evidence="6">
    <location>
        <begin position="406"/>
        <end position="427"/>
    </location>
</feature>
<dbReference type="Proteomes" id="UP000253919">
    <property type="component" value="Unassembled WGS sequence"/>
</dbReference>
<keyword evidence="10" id="KW-1185">Reference proteome</keyword>
<dbReference type="GO" id="GO:0005524">
    <property type="term" value="F:ATP binding"/>
    <property type="evidence" value="ECO:0007669"/>
    <property type="project" value="UniProtKB-KW"/>
</dbReference>
<dbReference type="Pfam" id="PF12704">
    <property type="entry name" value="MacB_PCD"/>
    <property type="match status" value="1"/>
</dbReference>
<feature type="transmembrane region" description="Helical" evidence="6">
    <location>
        <begin position="262"/>
        <end position="284"/>
    </location>
</feature>
<dbReference type="EMBL" id="QASA01000001">
    <property type="protein sequence ID" value="RDC65465.1"/>
    <property type="molecule type" value="Genomic_DNA"/>
</dbReference>
<evidence type="ECO:0000256" key="1">
    <source>
        <dbReference type="ARBA" id="ARBA00004651"/>
    </source>
</evidence>
<feature type="domain" description="ABC3 transporter permease C-terminal" evidence="7">
    <location>
        <begin position="662"/>
        <end position="771"/>
    </location>
</feature>
<evidence type="ECO:0000313" key="9">
    <source>
        <dbReference type="EMBL" id="RDC65465.1"/>
    </source>
</evidence>
<evidence type="ECO:0000256" key="3">
    <source>
        <dbReference type="ARBA" id="ARBA00022692"/>
    </source>
</evidence>
<evidence type="ECO:0000259" key="8">
    <source>
        <dbReference type="Pfam" id="PF12704"/>
    </source>
</evidence>
<name>A0A369QP61_9BACT</name>
<dbReference type="PANTHER" id="PTHR30572">
    <property type="entry name" value="MEMBRANE COMPONENT OF TRANSPORTER-RELATED"/>
    <property type="match status" value="1"/>
</dbReference>
<gene>
    <name evidence="9" type="ORF">AHMF7616_04095</name>
</gene>
<protein>
    <submittedName>
        <fullName evidence="9">Macrolide export ATP-binding/permease protein MacB</fullName>
    </submittedName>
</protein>
<dbReference type="Pfam" id="PF02687">
    <property type="entry name" value="FtsX"/>
    <property type="match status" value="2"/>
</dbReference>
<feature type="transmembrane region" description="Helical" evidence="6">
    <location>
        <begin position="315"/>
        <end position="337"/>
    </location>
</feature>
<keyword evidence="3 6" id="KW-0812">Transmembrane</keyword>
<keyword evidence="2" id="KW-1003">Cell membrane</keyword>
<evidence type="ECO:0000259" key="7">
    <source>
        <dbReference type="Pfam" id="PF02687"/>
    </source>
</evidence>
<evidence type="ECO:0000256" key="5">
    <source>
        <dbReference type="ARBA" id="ARBA00023136"/>
    </source>
</evidence>
<sequence length="782" mass="86513">MGMAAFLLILQYVRYELSYDTFHEKSKQIYRVGTTFYREGTPTEYAGSFLGLGPALKAEFPEVQAFTRLSFRRSVVSYQNHSFTEPNLFFVDPGFLAIFSLPLQPGSKQTLAAPNEVILSQSMARKYFGSEDPLGKIITLKSKLYSQNVTVTGVFADLPANSHLALDFLVSVPTLASHLGPDRLNGWDSLDHLTYILLAPGADIKNLKIKLPAFIDKYLGKIWGAESGLGVGPNRTAFALQPLRDIHLHSTVKNEAEASGSYAVVQLLLFVAIFILLLALINYVNLATARAMERAKEVAVRKVIGALRRQLTTQFFVEAVLLNLAGVVLAFTLVQVAGPWLNALVAKPFYVFSWSDYALWLSYAGILALSSFLSGLYPALVLSGYQPAPALKGKGHAAARTFSLRKGLITLQFVVAVLLLSGTYAVYRQMQFMRAYHLGMNLDQLLVVKVPQQKVADSVFSKNTNFFKNQLLSLPAVSRATLSSSVPNTDMYSTLGAVGPLGSKPADIGFSFNHIYTDADFIPAYGMQILAGRNFSKDFSTDKNNLILSEAAIKILGFKNPAAALNQKIEYEGEKQIIGVIKDFHQYSVAQEIAPVILELRFTDQKYFSAKVNPGQISQTIAAVEHQYEQLYPGYPFEYFFMDAHFAKQYEADQRFGRLFSLFSGLAVFIACLGLFGLVSYATVQRSKEIGVRKVLGATVASILTLLAKDFLKLVLLANLVAWPVAWWLIHEWLANYARHIPINTSFFLFPAVAIVLFALFTISYQAIKAALANPVEALRNE</sequence>
<keyword evidence="5 6" id="KW-0472">Membrane</keyword>
<evidence type="ECO:0000256" key="4">
    <source>
        <dbReference type="ARBA" id="ARBA00022989"/>
    </source>
</evidence>
<accession>A0A369QP61</accession>
<proteinExistence type="predicted"/>
<reference evidence="9 10" key="1">
    <citation type="submission" date="2018-04" db="EMBL/GenBank/DDBJ databases">
        <title>Adhaeribacter sp. HMF7616 genome sequencing and assembly.</title>
        <authorList>
            <person name="Kang H."/>
            <person name="Kang J."/>
            <person name="Cha I."/>
            <person name="Kim H."/>
            <person name="Joh K."/>
        </authorList>
    </citation>
    <scope>NUCLEOTIDE SEQUENCE [LARGE SCALE GENOMIC DNA]</scope>
    <source>
        <strain evidence="9 10">HMF7616</strain>
    </source>
</reference>
<feature type="transmembrane region" description="Helical" evidence="6">
    <location>
        <begin position="714"/>
        <end position="735"/>
    </location>
</feature>
<keyword evidence="9" id="KW-0547">Nucleotide-binding</keyword>
<feature type="transmembrane region" description="Helical" evidence="6">
    <location>
        <begin position="659"/>
        <end position="679"/>
    </location>
</feature>
<keyword evidence="9" id="KW-0067">ATP-binding</keyword>
<dbReference type="InterPro" id="IPR025857">
    <property type="entry name" value="MacB_PCD"/>
</dbReference>